<keyword evidence="16" id="KW-0675">Receptor</keyword>
<dbReference type="InterPro" id="IPR012910">
    <property type="entry name" value="Plug_dom"/>
</dbReference>
<evidence type="ECO:0000256" key="11">
    <source>
        <dbReference type="PROSITE-ProRule" id="PRU10143"/>
    </source>
</evidence>
<dbReference type="Pfam" id="PF07715">
    <property type="entry name" value="Plug"/>
    <property type="match status" value="1"/>
</dbReference>
<evidence type="ECO:0000259" key="15">
    <source>
        <dbReference type="Pfam" id="PF07715"/>
    </source>
</evidence>
<dbReference type="RefSeq" id="WP_047250938.1">
    <property type="nucleotide sequence ID" value="NZ_CP011367.1"/>
</dbReference>
<dbReference type="AlphaFoldDB" id="A0A0G3G2V1"/>
<keyword evidence="9 10" id="KW-0998">Cell outer membrane</keyword>
<feature type="short sequence motif" description="TonB box" evidence="11">
    <location>
        <begin position="32"/>
        <end position="38"/>
    </location>
</feature>
<dbReference type="PANTHER" id="PTHR30069">
    <property type="entry name" value="TONB-DEPENDENT OUTER MEMBRANE RECEPTOR"/>
    <property type="match status" value="1"/>
</dbReference>
<sequence>MKRTALSAAILLATSPVLADTPDTDEAQTLETVQVTASRIAQTVDQTLASVTIIDREEIERLQPRQFTDLVEGRAGVSVSSAGPFGKQSSVRMRGTESGHHLLLVDGVRMGSATSGDASWRFLPPEEIDRVEIVRGPRTSIYGSDAIGGVTQIFSRAGREGPPRVNAFLGAGSFSTWEAGLGVAGGTERTDYSLSVSMFDTEGIDVQDGVGDDDPDGYDNTSLAAKVAHRLDNGIEIFGNVLYSGGRSEYDADELSTGLPYDRAYTDFVHAALRVGIRIPVTGRWDSEVALGQSRDESDDVTEGGAFGGSVDRFDTRRDQLTWRNDVRLGDRSELVAGLDAYEDRVDATTDYNEDSRYNVGVYSVLRTELGNHDLEGSLRYDDNEQFGDKTTGQVAWGMQATDAMRLRASYGTAFNAPTFNQLYWPRDGNPALEPEQSRTAELGARYSTSLAYVDVAVFETRVDNLIAGWPAQNIDEARIRGLEVEGGHDIGPWNSRASLTLLDAEDRGTGDELARRAPVSARIDLDRQFGDFSLGGTVLARSRTFEYDFFGDATRLSGYGTLGLRAAYAIDPEWTVQASVTNVFDRDYETQGGYNQPGRAAFVKLRYQQR</sequence>
<evidence type="ECO:0000256" key="13">
    <source>
        <dbReference type="SAM" id="SignalP"/>
    </source>
</evidence>
<dbReference type="InterPro" id="IPR037066">
    <property type="entry name" value="Plug_dom_sf"/>
</dbReference>
<gene>
    <name evidence="16" type="ORF">TVD_04670</name>
</gene>
<evidence type="ECO:0000256" key="4">
    <source>
        <dbReference type="ARBA" id="ARBA00022692"/>
    </source>
</evidence>
<evidence type="ECO:0000259" key="14">
    <source>
        <dbReference type="Pfam" id="PF00593"/>
    </source>
</evidence>
<dbReference type="GO" id="GO:0015889">
    <property type="term" value="P:cobalamin transport"/>
    <property type="evidence" value="ECO:0007669"/>
    <property type="project" value="TreeGrafter"/>
</dbReference>
<dbReference type="PROSITE" id="PS00430">
    <property type="entry name" value="TONB_DEPENDENT_REC_1"/>
    <property type="match status" value="1"/>
</dbReference>
<dbReference type="PATRIC" id="fig|106634.4.peg.954"/>
<dbReference type="Pfam" id="PF00593">
    <property type="entry name" value="TonB_dep_Rec_b-barrel"/>
    <property type="match status" value="1"/>
</dbReference>
<dbReference type="CDD" id="cd01347">
    <property type="entry name" value="ligand_gated_channel"/>
    <property type="match status" value="1"/>
</dbReference>
<dbReference type="PROSITE" id="PS52016">
    <property type="entry name" value="TONB_DEPENDENT_REC_3"/>
    <property type="match status" value="1"/>
</dbReference>
<feature type="chain" id="PRO_5002553706" evidence="13">
    <location>
        <begin position="20"/>
        <end position="611"/>
    </location>
</feature>
<evidence type="ECO:0000256" key="1">
    <source>
        <dbReference type="ARBA" id="ARBA00004571"/>
    </source>
</evidence>
<feature type="domain" description="TonB-dependent receptor-like beta-barrel" evidence="14">
    <location>
        <begin position="215"/>
        <end position="584"/>
    </location>
</feature>
<proteinExistence type="inferred from homology"/>
<dbReference type="Gene3D" id="2.170.130.10">
    <property type="entry name" value="TonB-dependent receptor, plug domain"/>
    <property type="match status" value="1"/>
</dbReference>
<dbReference type="OrthoDB" id="9815954at2"/>
<comment type="similarity">
    <text evidence="10 12">Belongs to the TonB-dependent receptor family.</text>
</comment>
<feature type="signal peptide" evidence="13">
    <location>
        <begin position="1"/>
        <end position="19"/>
    </location>
</feature>
<dbReference type="GO" id="GO:0009279">
    <property type="term" value="C:cell outer membrane"/>
    <property type="evidence" value="ECO:0007669"/>
    <property type="project" value="UniProtKB-SubCell"/>
</dbReference>
<evidence type="ECO:0000256" key="5">
    <source>
        <dbReference type="ARBA" id="ARBA00022729"/>
    </source>
</evidence>
<name>A0A0G3G2V1_9GAMM</name>
<evidence type="ECO:0000256" key="2">
    <source>
        <dbReference type="ARBA" id="ARBA00022448"/>
    </source>
</evidence>
<keyword evidence="2 10" id="KW-0813">Transport</keyword>
<dbReference type="InterPro" id="IPR010916">
    <property type="entry name" value="TonB_box_CS"/>
</dbReference>
<keyword evidence="17" id="KW-1185">Reference proteome</keyword>
<keyword evidence="5 13" id="KW-0732">Signal</keyword>
<keyword evidence="4 10" id="KW-0812">Transmembrane</keyword>
<evidence type="ECO:0000256" key="9">
    <source>
        <dbReference type="ARBA" id="ARBA00023237"/>
    </source>
</evidence>
<evidence type="ECO:0000256" key="7">
    <source>
        <dbReference type="ARBA" id="ARBA00023077"/>
    </source>
</evidence>
<reference evidence="16 17" key="1">
    <citation type="submission" date="2015-04" db="EMBL/GenBank/DDBJ databases">
        <title>Complete Sequence for the Genome of the Thioalkalivibrio versutus D301.</title>
        <authorList>
            <person name="Mu T."/>
            <person name="Zhou J."/>
            <person name="Xu X."/>
        </authorList>
    </citation>
    <scope>NUCLEOTIDE SEQUENCE [LARGE SCALE GENOMIC DNA]</scope>
    <source>
        <strain evidence="16 17">D301</strain>
    </source>
</reference>
<evidence type="ECO:0000313" key="17">
    <source>
        <dbReference type="Proteomes" id="UP000064201"/>
    </source>
</evidence>
<keyword evidence="7 11" id="KW-0798">TonB box</keyword>
<evidence type="ECO:0000256" key="8">
    <source>
        <dbReference type="ARBA" id="ARBA00023136"/>
    </source>
</evidence>
<dbReference type="PANTHER" id="PTHR30069:SF53">
    <property type="entry name" value="COLICIN I RECEPTOR-RELATED"/>
    <property type="match status" value="1"/>
</dbReference>
<feature type="domain" description="TonB-dependent receptor plug" evidence="15">
    <location>
        <begin position="45"/>
        <end position="150"/>
    </location>
</feature>
<evidence type="ECO:0000256" key="3">
    <source>
        <dbReference type="ARBA" id="ARBA00022452"/>
    </source>
</evidence>
<evidence type="ECO:0000256" key="10">
    <source>
        <dbReference type="PROSITE-ProRule" id="PRU01360"/>
    </source>
</evidence>
<keyword evidence="8 10" id="KW-0472">Membrane</keyword>
<comment type="subcellular location">
    <subcellularLocation>
        <location evidence="1 10">Cell outer membrane</location>
        <topology evidence="1 10">Multi-pass membrane protein</topology>
    </subcellularLocation>
</comment>
<dbReference type="GO" id="GO:0006811">
    <property type="term" value="P:monoatomic ion transport"/>
    <property type="evidence" value="ECO:0007669"/>
    <property type="project" value="UniProtKB-KW"/>
</dbReference>
<dbReference type="InterPro" id="IPR000531">
    <property type="entry name" value="Beta-barrel_TonB"/>
</dbReference>
<dbReference type="EMBL" id="CP011367">
    <property type="protein sequence ID" value="AKJ94709.1"/>
    <property type="molecule type" value="Genomic_DNA"/>
</dbReference>
<dbReference type="STRING" id="106634.TVD_04670"/>
<evidence type="ECO:0000256" key="6">
    <source>
        <dbReference type="ARBA" id="ARBA00023065"/>
    </source>
</evidence>
<keyword evidence="3 10" id="KW-1134">Transmembrane beta strand</keyword>
<dbReference type="Gene3D" id="2.40.170.20">
    <property type="entry name" value="TonB-dependent receptor, beta-barrel domain"/>
    <property type="match status" value="1"/>
</dbReference>
<evidence type="ECO:0000313" key="16">
    <source>
        <dbReference type="EMBL" id="AKJ94709.1"/>
    </source>
</evidence>
<dbReference type="InterPro" id="IPR039426">
    <property type="entry name" value="TonB-dep_rcpt-like"/>
</dbReference>
<keyword evidence="6" id="KW-0406">Ion transport</keyword>
<dbReference type="Proteomes" id="UP000064201">
    <property type="component" value="Chromosome"/>
</dbReference>
<accession>A0A0G3G2V1</accession>
<dbReference type="KEGG" id="tvr:TVD_04670"/>
<organism evidence="16 17">
    <name type="scientific">Thioalkalivibrio versutus</name>
    <dbReference type="NCBI Taxonomy" id="106634"/>
    <lineage>
        <taxon>Bacteria</taxon>
        <taxon>Pseudomonadati</taxon>
        <taxon>Pseudomonadota</taxon>
        <taxon>Gammaproteobacteria</taxon>
        <taxon>Chromatiales</taxon>
        <taxon>Ectothiorhodospiraceae</taxon>
        <taxon>Thioalkalivibrio</taxon>
    </lineage>
</organism>
<dbReference type="SUPFAM" id="SSF56935">
    <property type="entry name" value="Porins"/>
    <property type="match status" value="1"/>
</dbReference>
<evidence type="ECO:0000256" key="12">
    <source>
        <dbReference type="RuleBase" id="RU003357"/>
    </source>
</evidence>
<dbReference type="InterPro" id="IPR036942">
    <property type="entry name" value="Beta-barrel_TonB_sf"/>
</dbReference>
<protein>
    <submittedName>
        <fullName evidence="16">TonB-dependent receptor</fullName>
    </submittedName>
</protein>